<dbReference type="EMBL" id="VLKI01000002">
    <property type="protein sequence ID" value="TWH89724.1"/>
    <property type="molecule type" value="Genomic_DNA"/>
</dbReference>
<gene>
    <name evidence="1" type="ORF">IQ19_00971</name>
</gene>
<sequence length="43" mass="5024">MKNMKIFLVLDNLCPIIFLMPLNKIMPDLLVKITLGILCIYHH</sequence>
<proteinExistence type="predicted"/>
<dbReference type="AlphaFoldDB" id="A0A562K3B6"/>
<protein>
    <submittedName>
        <fullName evidence="1">Uncharacterized protein</fullName>
    </submittedName>
</protein>
<name>A0A562K3B6_9BACI</name>
<reference evidence="1 2" key="1">
    <citation type="journal article" date="2015" name="Stand. Genomic Sci.">
        <title>Genomic Encyclopedia of Bacterial and Archaeal Type Strains, Phase III: the genomes of soil and plant-associated and newly described type strains.</title>
        <authorList>
            <person name="Whitman W.B."/>
            <person name="Woyke T."/>
            <person name="Klenk H.P."/>
            <person name="Zhou Y."/>
            <person name="Lilburn T.G."/>
            <person name="Beck B.J."/>
            <person name="De Vos P."/>
            <person name="Vandamme P."/>
            <person name="Eisen J.A."/>
            <person name="Garrity G."/>
            <person name="Hugenholtz P."/>
            <person name="Kyrpides N.C."/>
        </authorList>
    </citation>
    <scope>NUCLEOTIDE SEQUENCE [LARGE SCALE GENOMIC DNA]</scope>
    <source>
        <strain evidence="1 2">CGMCC 1.10115</strain>
    </source>
</reference>
<evidence type="ECO:0000313" key="2">
    <source>
        <dbReference type="Proteomes" id="UP000318667"/>
    </source>
</evidence>
<dbReference type="Proteomes" id="UP000318667">
    <property type="component" value="Unassembled WGS sequence"/>
</dbReference>
<keyword evidence="2" id="KW-1185">Reference proteome</keyword>
<comment type="caution">
    <text evidence="1">The sequence shown here is derived from an EMBL/GenBank/DDBJ whole genome shotgun (WGS) entry which is preliminary data.</text>
</comment>
<organism evidence="1 2">
    <name type="scientific">Cytobacillus oceanisediminis</name>
    <dbReference type="NCBI Taxonomy" id="665099"/>
    <lineage>
        <taxon>Bacteria</taxon>
        <taxon>Bacillati</taxon>
        <taxon>Bacillota</taxon>
        <taxon>Bacilli</taxon>
        <taxon>Bacillales</taxon>
        <taxon>Bacillaceae</taxon>
        <taxon>Cytobacillus</taxon>
    </lineage>
</organism>
<accession>A0A562K3B6</accession>
<evidence type="ECO:0000313" key="1">
    <source>
        <dbReference type="EMBL" id="TWH89724.1"/>
    </source>
</evidence>